<dbReference type="Proteomes" id="UP001595978">
    <property type="component" value="Unassembled WGS sequence"/>
</dbReference>
<comment type="caution">
    <text evidence="2">The sequence shown here is derived from an EMBL/GenBank/DDBJ whole genome shotgun (WGS) entry which is preliminary data.</text>
</comment>
<accession>A0ABW0RDV9</accession>
<name>A0ABW0RDV9_9BACL</name>
<feature type="transmembrane region" description="Helical" evidence="1">
    <location>
        <begin position="5"/>
        <end position="25"/>
    </location>
</feature>
<dbReference type="EMBL" id="JBHSNQ010000187">
    <property type="protein sequence ID" value="MFC5542997.1"/>
    <property type="molecule type" value="Genomic_DNA"/>
</dbReference>
<evidence type="ECO:0000256" key="1">
    <source>
        <dbReference type="SAM" id="Phobius"/>
    </source>
</evidence>
<dbReference type="Pfam" id="PF09826">
    <property type="entry name" value="Beta_propel"/>
    <property type="match status" value="1"/>
</dbReference>
<dbReference type="InterPro" id="IPR019198">
    <property type="entry name" value="Beta_propeller_containing"/>
</dbReference>
<protein>
    <submittedName>
        <fullName evidence="2">Beta-propeller domain-containing protein</fullName>
    </submittedName>
</protein>
<sequence>MKKRIWISAGVLILLIIAVTVGFLLRERKVEVTAASVIFSGHPYHVYLTQSVDQQAIREGKVYVTDEKGNKLDAAISLNDNQRTITIEDLSMGKYILHIDKKAFKRAASKTTVEFQVIEKLESVQSVEELEKYFEAALAIRKQNDQKFEMEDGVVEESAADTSGSDHSTTNNQVEGIDEGDIVITDGKYIYTAVNQKINIVDAQDPKNLRHVATIQLKNSYPQLLLKEGNYLIALLDEMVLNSKDNKENYIWQSFTKAAIYDVSDASNPKLAKEFGQEGYMNGVRKYNGVLYMVSGYSPNYWFMEEREVELRPYISDGGETTPLEIENISIIPGSLEPSYTIISAIDLNNLTSKEVITKGYLGSSSALYMSPNALYLTAFDYGEGAPMPIDLNITVSDGDTPVSSGQTADQKTNIYKFIISGTNIEFAASESVKGHVLNQFSMDEHNGYFRIATTEGVAWGSQPTSKNHLFILNGNLEKVGEVTDLAKGERIYSVRFMGDKAYIVTFKETDPLFVIDTSDPGNPTVLGELKIPGFSNYLHPLGDHHLIGIGYDTEQRMDSWSKEPVTVTTGMKISLFDVSDFANPKEQDTAVIGGRGTYSEAQYNHKAFFRNEELNYYGFPVILYEDGKKDEIQYKGLGAVIYEITPERGIQLKGDIITPAKTGELYEDWNTSILRLAYIGDVLYTVSPNEVKSYDINTFNQIGQVGIHN</sequence>
<organism evidence="2 3">
    <name type="scientific">Ureibacillus suwonensis</name>
    <dbReference type="NCBI Taxonomy" id="313007"/>
    <lineage>
        <taxon>Bacteria</taxon>
        <taxon>Bacillati</taxon>
        <taxon>Bacillota</taxon>
        <taxon>Bacilli</taxon>
        <taxon>Bacillales</taxon>
        <taxon>Caryophanaceae</taxon>
        <taxon>Ureibacillus</taxon>
    </lineage>
</organism>
<proteinExistence type="predicted"/>
<keyword evidence="1" id="KW-0472">Membrane</keyword>
<evidence type="ECO:0000313" key="2">
    <source>
        <dbReference type="EMBL" id="MFC5542997.1"/>
    </source>
</evidence>
<keyword evidence="3" id="KW-1185">Reference proteome</keyword>
<reference evidence="3" key="1">
    <citation type="journal article" date="2019" name="Int. J. Syst. Evol. Microbiol.">
        <title>The Global Catalogue of Microorganisms (GCM) 10K type strain sequencing project: providing services to taxonomists for standard genome sequencing and annotation.</title>
        <authorList>
            <consortium name="The Broad Institute Genomics Platform"/>
            <consortium name="The Broad Institute Genome Sequencing Center for Infectious Disease"/>
            <person name="Wu L."/>
            <person name="Ma J."/>
        </authorList>
    </citation>
    <scope>NUCLEOTIDE SEQUENCE [LARGE SCALE GENOMIC DNA]</scope>
    <source>
        <strain evidence="3">CCUG 56331</strain>
    </source>
</reference>
<keyword evidence="1" id="KW-0812">Transmembrane</keyword>
<gene>
    <name evidence="2" type="ORF">ACFPOH_14910</name>
</gene>
<evidence type="ECO:0000313" key="3">
    <source>
        <dbReference type="Proteomes" id="UP001595978"/>
    </source>
</evidence>
<keyword evidence="1" id="KW-1133">Transmembrane helix</keyword>
<dbReference type="RefSeq" id="WP_342580786.1">
    <property type="nucleotide sequence ID" value="NZ_JBHSNQ010000187.1"/>
</dbReference>